<dbReference type="InterPro" id="IPR005612">
    <property type="entry name" value="CCAAT-binding_factor"/>
</dbReference>
<evidence type="ECO:0000313" key="4">
    <source>
        <dbReference type="Proteomes" id="UP000274429"/>
    </source>
</evidence>
<dbReference type="EMBL" id="UYWX01004582">
    <property type="protein sequence ID" value="VDM25055.1"/>
    <property type="molecule type" value="Genomic_DNA"/>
</dbReference>
<dbReference type="GO" id="GO:0005730">
    <property type="term" value="C:nucleolus"/>
    <property type="evidence" value="ECO:0007669"/>
    <property type="project" value="TreeGrafter"/>
</dbReference>
<comment type="similarity">
    <text evidence="1">Belongs to the CBF/MAK21 family.</text>
</comment>
<dbReference type="GO" id="GO:0003682">
    <property type="term" value="F:chromatin binding"/>
    <property type="evidence" value="ECO:0007669"/>
    <property type="project" value="TreeGrafter"/>
</dbReference>
<keyword evidence="4" id="KW-1185">Reference proteome</keyword>
<feature type="domain" description="CCAAT-binding factor" evidence="2">
    <location>
        <begin position="99"/>
        <end position="246"/>
    </location>
</feature>
<evidence type="ECO:0000313" key="3">
    <source>
        <dbReference type="EMBL" id="VDM25055.1"/>
    </source>
</evidence>
<dbReference type="AlphaFoldDB" id="A0A0R3WUR8"/>
<dbReference type="PANTHER" id="PTHR14428:SF5">
    <property type="entry name" value="NUCLEOLAR COMPLEX PROTEIN 3 HOMOLOG"/>
    <property type="match status" value="1"/>
</dbReference>
<name>A0A0R3WUR8_HYDTA</name>
<proteinExistence type="inferred from homology"/>
<sequence>MVLKDKVLAKFEKDQAETKASKSHEERLRMNAEILKEILFVYFKVLKTTKDSDLLSAVLAGLSTYAHVINVDYVENLLQLMSSFVTNPKTSLQDGLNSVHTALTIFNSSSAAAVLKIDPTHFYNHLYALLGCMAGVRGRRMGGAASNTVKSNNLLQYAWARTPAALAAEDLVKRERLLAGSDGSDQSNEFVRSISAAEVEDFADVILACLDMLLVSRRKEVSITRVLAFVKRLASLTLVVTDTACLASML</sequence>
<accession>A0A0R3WUR8</accession>
<dbReference type="Proteomes" id="UP000274429">
    <property type="component" value="Unassembled WGS sequence"/>
</dbReference>
<evidence type="ECO:0000256" key="1">
    <source>
        <dbReference type="ARBA" id="ARBA00007797"/>
    </source>
</evidence>
<evidence type="ECO:0000313" key="5">
    <source>
        <dbReference type="WBParaSite" id="TTAC_0000450801-mRNA-1"/>
    </source>
</evidence>
<dbReference type="InterPro" id="IPR016903">
    <property type="entry name" value="Nucleolar_cplx-assoc_3"/>
</dbReference>
<protein>
    <submittedName>
        <fullName evidence="5">CBF domain-containing protein</fullName>
    </submittedName>
</protein>
<dbReference type="STRING" id="6205.A0A0R3WUR8"/>
<reference evidence="3 4" key="2">
    <citation type="submission" date="2018-11" db="EMBL/GenBank/DDBJ databases">
        <authorList>
            <consortium name="Pathogen Informatics"/>
        </authorList>
    </citation>
    <scope>NUCLEOTIDE SEQUENCE [LARGE SCALE GENOMIC DNA]</scope>
</reference>
<dbReference type="OrthoDB" id="10263597at2759"/>
<dbReference type="WBParaSite" id="TTAC_0000450801-mRNA-1">
    <property type="protein sequence ID" value="TTAC_0000450801-mRNA-1"/>
    <property type="gene ID" value="TTAC_0000450801"/>
</dbReference>
<gene>
    <name evidence="3" type="ORF">TTAC_LOCUS4490</name>
</gene>
<reference evidence="5" key="1">
    <citation type="submission" date="2017-02" db="UniProtKB">
        <authorList>
            <consortium name="WormBaseParasite"/>
        </authorList>
    </citation>
    <scope>IDENTIFICATION</scope>
</reference>
<evidence type="ECO:0000259" key="2">
    <source>
        <dbReference type="Pfam" id="PF03914"/>
    </source>
</evidence>
<organism evidence="5">
    <name type="scientific">Hydatigena taeniaeformis</name>
    <name type="common">Feline tapeworm</name>
    <name type="synonym">Taenia taeniaeformis</name>
    <dbReference type="NCBI Taxonomy" id="6205"/>
    <lineage>
        <taxon>Eukaryota</taxon>
        <taxon>Metazoa</taxon>
        <taxon>Spiralia</taxon>
        <taxon>Lophotrochozoa</taxon>
        <taxon>Platyhelminthes</taxon>
        <taxon>Cestoda</taxon>
        <taxon>Eucestoda</taxon>
        <taxon>Cyclophyllidea</taxon>
        <taxon>Taeniidae</taxon>
        <taxon>Hydatigera</taxon>
    </lineage>
</organism>
<dbReference type="Pfam" id="PF03914">
    <property type="entry name" value="CBF"/>
    <property type="match status" value="1"/>
</dbReference>
<dbReference type="GO" id="GO:0006270">
    <property type="term" value="P:DNA replication initiation"/>
    <property type="evidence" value="ECO:0007669"/>
    <property type="project" value="TreeGrafter"/>
</dbReference>
<dbReference type="PANTHER" id="PTHR14428">
    <property type="entry name" value="NUCLEOLAR COMPLEX PROTEIN 3"/>
    <property type="match status" value="1"/>
</dbReference>